<keyword evidence="6" id="KW-1185">Reference proteome</keyword>
<organism evidence="5 6">
    <name type="scientific">Devosia enhydra</name>
    <dbReference type="NCBI Taxonomy" id="665118"/>
    <lineage>
        <taxon>Bacteria</taxon>
        <taxon>Pseudomonadati</taxon>
        <taxon>Pseudomonadota</taxon>
        <taxon>Alphaproteobacteria</taxon>
        <taxon>Hyphomicrobiales</taxon>
        <taxon>Devosiaceae</taxon>
        <taxon>Devosia</taxon>
    </lineage>
</organism>
<dbReference type="Pfam" id="PF04828">
    <property type="entry name" value="GFA"/>
    <property type="match status" value="1"/>
</dbReference>
<feature type="domain" description="CENP-V/GFA" evidence="4">
    <location>
        <begin position="3"/>
        <end position="119"/>
    </location>
</feature>
<evidence type="ECO:0000313" key="6">
    <source>
        <dbReference type="Proteomes" id="UP000183447"/>
    </source>
</evidence>
<dbReference type="GO" id="GO:0046872">
    <property type="term" value="F:metal ion binding"/>
    <property type="evidence" value="ECO:0007669"/>
    <property type="project" value="UniProtKB-KW"/>
</dbReference>
<dbReference type="PANTHER" id="PTHR28620">
    <property type="entry name" value="CENTROMERE PROTEIN V"/>
    <property type="match status" value="1"/>
</dbReference>
<dbReference type="PANTHER" id="PTHR28620:SF1">
    <property type="entry name" value="CENP-V_GFA DOMAIN-CONTAINING PROTEIN"/>
    <property type="match status" value="1"/>
</dbReference>
<dbReference type="RefSeq" id="WP_072341708.1">
    <property type="nucleotide sequence ID" value="NZ_FPKU01000001.1"/>
</dbReference>
<dbReference type="SUPFAM" id="SSF51316">
    <property type="entry name" value="Mss4-like"/>
    <property type="match status" value="1"/>
</dbReference>
<dbReference type="Proteomes" id="UP000183447">
    <property type="component" value="Unassembled WGS sequence"/>
</dbReference>
<evidence type="ECO:0000313" key="5">
    <source>
        <dbReference type="EMBL" id="SFZ83115.1"/>
    </source>
</evidence>
<proteinExistence type="inferred from homology"/>
<evidence type="ECO:0000256" key="2">
    <source>
        <dbReference type="ARBA" id="ARBA00022723"/>
    </source>
</evidence>
<dbReference type="GO" id="GO:0016846">
    <property type="term" value="F:carbon-sulfur lyase activity"/>
    <property type="evidence" value="ECO:0007669"/>
    <property type="project" value="InterPro"/>
</dbReference>
<reference evidence="5 6" key="1">
    <citation type="submission" date="2016-11" db="EMBL/GenBank/DDBJ databases">
        <authorList>
            <person name="Jaros S."/>
            <person name="Januszkiewicz K."/>
            <person name="Wedrychowicz H."/>
        </authorList>
    </citation>
    <scope>NUCLEOTIDE SEQUENCE [LARGE SCALE GENOMIC DNA]</scope>
    <source>
        <strain evidence="5 6">ATCC 23634</strain>
    </source>
</reference>
<dbReference type="InterPro" id="IPR052355">
    <property type="entry name" value="CENP-V-like"/>
</dbReference>
<sequence>MSHFASCHCGAVRIAVPSLPAEVTSCTCTYCARTGALWAYYAIDEVRELVTDGKATYAPNILNEHHFCARCGMTTHGSSPDWSLADAENQTVPTTRIAAINVRMLEDVDFTTLSVVTIDGRTLW</sequence>
<evidence type="ECO:0000259" key="4">
    <source>
        <dbReference type="PROSITE" id="PS51891"/>
    </source>
</evidence>
<evidence type="ECO:0000256" key="1">
    <source>
        <dbReference type="ARBA" id="ARBA00005495"/>
    </source>
</evidence>
<protein>
    <submittedName>
        <fullName evidence="5">Uncharacterized conserved protein</fullName>
    </submittedName>
</protein>
<comment type="similarity">
    <text evidence="1">Belongs to the Gfa family.</text>
</comment>
<gene>
    <name evidence="5" type="ORF">SAMN02983003_1465</name>
</gene>
<dbReference type="OrthoDB" id="9805575at2"/>
<dbReference type="EMBL" id="FPKU01000001">
    <property type="protein sequence ID" value="SFZ83115.1"/>
    <property type="molecule type" value="Genomic_DNA"/>
</dbReference>
<dbReference type="Gene3D" id="2.170.150.70">
    <property type="match status" value="1"/>
</dbReference>
<dbReference type="InterPro" id="IPR011057">
    <property type="entry name" value="Mss4-like_sf"/>
</dbReference>
<dbReference type="AlphaFoldDB" id="A0A1K2HW28"/>
<name>A0A1K2HW28_9HYPH</name>
<dbReference type="InterPro" id="IPR006913">
    <property type="entry name" value="CENP-V/GFA"/>
</dbReference>
<dbReference type="PROSITE" id="PS51891">
    <property type="entry name" value="CENP_V_GFA"/>
    <property type="match status" value="1"/>
</dbReference>
<keyword evidence="3" id="KW-0862">Zinc</keyword>
<evidence type="ECO:0000256" key="3">
    <source>
        <dbReference type="ARBA" id="ARBA00022833"/>
    </source>
</evidence>
<accession>A0A1K2HW28</accession>
<keyword evidence="2" id="KW-0479">Metal-binding</keyword>
<dbReference type="STRING" id="665118.SAMN02983003_1465"/>